<evidence type="ECO:0000313" key="3">
    <source>
        <dbReference type="Proteomes" id="UP000214596"/>
    </source>
</evidence>
<feature type="region of interest" description="Disordered" evidence="1">
    <location>
        <begin position="1"/>
        <end position="35"/>
    </location>
</feature>
<accession>A0A227J5Y4</accession>
<dbReference type="Pfam" id="PF16989">
    <property type="entry name" value="T6SS_VasJ"/>
    <property type="match status" value="1"/>
</dbReference>
<name>A0A227J5Y4_VIBPH</name>
<sequence>WDDIDGLPDHQSNETPLSLAVSSDQQAEYRDKASQESDIDTVKRLERTLTDAPFWLTGHYFVYSMLNNLGFNDAAFAVKQEVKRFVDSLEGIELLTFKNSIPFADEATLSW</sequence>
<evidence type="ECO:0000256" key="1">
    <source>
        <dbReference type="SAM" id="MobiDB-lite"/>
    </source>
</evidence>
<dbReference type="PANTHER" id="PTHR37024">
    <property type="entry name" value="TYPE VI SECRETION SYSTEM DUF2094 AND IMPA-RELATED DOMAIN PROTEIN"/>
    <property type="match status" value="1"/>
</dbReference>
<feature type="non-terminal residue" evidence="2">
    <location>
        <position position="1"/>
    </location>
</feature>
<dbReference type="AlphaFoldDB" id="A0A227J5Y4"/>
<comment type="caution">
    <text evidence="2">The sequence shown here is derived from an EMBL/GenBank/DDBJ whole genome shotgun (WGS) entry which is preliminary data.</text>
</comment>
<dbReference type="InterPro" id="IPR017739">
    <property type="entry name" value="T6SS-assoc_VCA0119"/>
</dbReference>
<dbReference type="Proteomes" id="UP000214596">
    <property type="component" value="Unassembled WGS sequence"/>
</dbReference>
<reference evidence="2 3" key="1">
    <citation type="journal article" date="2017" name="Appl. Environ. Microbiol.">
        <title>Parallel evolution of two clades of a major Atlantic endemic Vibrio parahaemolyticus pathogen lineage by independent acquisition of related pathogenicity islands.</title>
        <authorList>
            <person name="Xu F."/>
            <person name="Gonzalez-Escalona N."/>
            <person name="Drees K.P."/>
            <person name="Sebra R.P."/>
            <person name="Cooper V.S."/>
            <person name="Jones S.H."/>
            <person name="Whistler C.A."/>
        </authorList>
    </citation>
    <scope>NUCLEOTIDE SEQUENCE [LARGE SCALE GENOMIC DNA]</scope>
    <source>
        <strain evidence="2 3">MAVP-3</strain>
    </source>
</reference>
<evidence type="ECO:0000313" key="2">
    <source>
        <dbReference type="EMBL" id="OXE29825.1"/>
    </source>
</evidence>
<proteinExistence type="predicted"/>
<feature type="compositionally biased region" description="Polar residues" evidence="1">
    <location>
        <begin position="13"/>
        <end position="26"/>
    </location>
</feature>
<dbReference type="PANTHER" id="PTHR37024:SF5">
    <property type="entry name" value="IMPA N-TERMINAL DOMAIN-CONTAINING PROTEIN"/>
    <property type="match status" value="1"/>
</dbReference>
<protein>
    <submittedName>
        <fullName evidence="2">Type VI secretion system ImpA domain-containing protein</fullName>
    </submittedName>
</protein>
<dbReference type="EMBL" id="NIXT01002852">
    <property type="protein sequence ID" value="OXE29825.1"/>
    <property type="molecule type" value="Genomic_DNA"/>
</dbReference>
<gene>
    <name evidence="2" type="ORF">CA163_26600</name>
</gene>
<feature type="non-terminal residue" evidence="2">
    <location>
        <position position="111"/>
    </location>
</feature>
<organism evidence="2 3">
    <name type="scientific">Vibrio parahaemolyticus</name>
    <dbReference type="NCBI Taxonomy" id="670"/>
    <lineage>
        <taxon>Bacteria</taxon>
        <taxon>Pseudomonadati</taxon>
        <taxon>Pseudomonadota</taxon>
        <taxon>Gammaproteobacteria</taxon>
        <taxon>Vibrionales</taxon>
        <taxon>Vibrionaceae</taxon>
        <taxon>Vibrio</taxon>
    </lineage>
</organism>